<dbReference type="InterPro" id="IPR050951">
    <property type="entry name" value="Retrovirus_Pol_polyprotein"/>
</dbReference>
<evidence type="ECO:0000256" key="3">
    <source>
        <dbReference type="ARBA" id="ARBA00022679"/>
    </source>
</evidence>
<dbReference type="Gene3D" id="3.10.10.10">
    <property type="entry name" value="HIV Type 1 Reverse Transcriptase, subunit A, domain 1"/>
    <property type="match status" value="1"/>
</dbReference>
<dbReference type="GO" id="GO:0004190">
    <property type="term" value="F:aspartic-type endopeptidase activity"/>
    <property type="evidence" value="ECO:0007669"/>
    <property type="project" value="UniProtKB-KW"/>
</dbReference>
<feature type="region of interest" description="Disordered" evidence="17">
    <location>
        <begin position="22"/>
        <end position="43"/>
    </location>
</feature>
<evidence type="ECO:0000256" key="10">
    <source>
        <dbReference type="ARBA" id="ARBA00022842"/>
    </source>
</evidence>
<keyword evidence="16" id="KW-0862">Zinc</keyword>
<evidence type="ECO:0000256" key="17">
    <source>
        <dbReference type="SAM" id="MobiDB-lite"/>
    </source>
</evidence>
<dbReference type="FunFam" id="3.30.70.270:FF:000020">
    <property type="entry name" value="Transposon Tf2-6 polyprotein-like Protein"/>
    <property type="match status" value="1"/>
</dbReference>
<keyword evidence="11" id="KW-0229">DNA integration</keyword>
<dbReference type="GO" id="GO:0003887">
    <property type="term" value="F:DNA-directed DNA polymerase activity"/>
    <property type="evidence" value="ECO:0007669"/>
    <property type="project" value="UniProtKB-KW"/>
</dbReference>
<dbReference type="Pfam" id="PF17917">
    <property type="entry name" value="RT_RNaseH"/>
    <property type="match status" value="1"/>
</dbReference>
<dbReference type="Gene3D" id="3.30.420.10">
    <property type="entry name" value="Ribonuclease H-like superfamily/Ribonuclease H"/>
    <property type="match status" value="2"/>
</dbReference>
<dbReference type="GO" id="GO:0003677">
    <property type="term" value="F:DNA binding"/>
    <property type="evidence" value="ECO:0007669"/>
    <property type="project" value="UniProtKB-KW"/>
</dbReference>
<dbReference type="GO" id="GO:0003964">
    <property type="term" value="F:RNA-directed DNA polymerase activity"/>
    <property type="evidence" value="ECO:0007669"/>
    <property type="project" value="UniProtKB-KW"/>
</dbReference>
<comment type="caution">
    <text evidence="21">The sequence shown here is derived from an EMBL/GenBank/DDBJ whole genome shotgun (WGS) entry which is preliminary data.</text>
</comment>
<evidence type="ECO:0000256" key="4">
    <source>
        <dbReference type="ARBA" id="ARBA00022695"/>
    </source>
</evidence>
<evidence type="ECO:0000256" key="11">
    <source>
        <dbReference type="ARBA" id="ARBA00022908"/>
    </source>
</evidence>
<keyword evidence="14" id="KW-0238">DNA-binding</keyword>
<evidence type="ECO:0000259" key="18">
    <source>
        <dbReference type="PROSITE" id="PS50158"/>
    </source>
</evidence>
<dbReference type="PROSITE" id="PS50994">
    <property type="entry name" value="INTEGRASE"/>
    <property type="match status" value="1"/>
</dbReference>
<evidence type="ECO:0000256" key="14">
    <source>
        <dbReference type="ARBA" id="ARBA00023125"/>
    </source>
</evidence>
<dbReference type="InterPro" id="IPR021109">
    <property type="entry name" value="Peptidase_aspartic_dom_sf"/>
</dbReference>
<dbReference type="PROSITE" id="PS50158">
    <property type="entry name" value="ZF_CCHC"/>
    <property type="match status" value="1"/>
</dbReference>
<feature type="region of interest" description="Disordered" evidence="17">
    <location>
        <begin position="226"/>
        <end position="259"/>
    </location>
</feature>
<evidence type="ECO:0000256" key="8">
    <source>
        <dbReference type="ARBA" id="ARBA00022759"/>
    </source>
</evidence>
<feature type="compositionally biased region" description="Basic and acidic residues" evidence="17">
    <location>
        <begin position="232"/>
        <end position="250"/>
    </location>
</feature>
<evidence type="ECO:0000256" key="6">
    <source>
        <dbReference type="ARBA" id="ARBA00022723"/>
    </source>
</evidence>
<keyword evidence="16" id="KW-0863">Zinc-finger</keyword>
<evidence type="ECO:0000256" key="15">
    <source>
        <dbReference type="ARBA" id="ARBA00023172"/>
    </source>
</evidence>
<evidence type="ECO:0000313" key="21">
    <source>
        <dbReference type="EMBL" id="KAK1411628.1"/>
    </source>
</evidence>
<keyword evidence="7" id="KW-0064">Aspartyl protease</keyword>
<keyword evidence="12" id="KW-0695">RNA-directed DNA polymerase</keyword>
<keyword evidence="9" id="KW-0378">Hydrolase</keyword>
<dbReference type="Pfam" id="PF17921">
    <property type="entry name" value="Integrase_H2C2"/>
    <property type="match status" value="1"/>
</dbReference>
<evidence type="ECO:0000256" key="2">
    <source>
        <dbReference type="ARBA" id="ARBA00022670"/>
    </source>
</evidence>
<dbReference type="CDD" id="cd00303">
    <property type="entry name" value="retropepsin_like"/>
    <property type="match status" value="1"/>
</dbReference>
<sequence length="1503" mass="172537">MSELIAQQLAAAMPSIISQMNDSIRNGRNGEGESNDGGAPNGEAGRKGCSYKTFMSCKPKDFHGNEGAIGVLRWMEKMESVLDISDCKDDCKVRYAVCSFQGKALTWWNTQVQARGRDNANKLTWEQLKEMLTKEYCPKNEMQKVESELWNLSMNVAEHATYTNKFHELSCLVPHLVTPESKKVDRYIWGLSSQVRSHVRAKDPTTLEDAILLAGTMTDEMVRARTLTKGNSSEKRKAPENSDKNPEKKYNNNSNKKSYHAKKFAATTTQTTNQQLALITPPKGYGGSQPKCNTCSLHHTGQCPICQTCKQKGHLTRFCKTNNNDHKGRAPGNNNAPRACYECGSLDHFRNACPKLNRAGNNQGNRGNQGNQGNPAQGRAFVLNNNEARQDPNVVTGTFLLNNLYASVLFDTGADKCFISPKFESILGVASTCLPDPYIVELANGKLLTASRIIRDCTLHLNNHLFKINLIPIKLGSFDVVVGMDWLSANQAEMVCHRKIIRIPLPNSETLIIHGKSNLKIISCLKARKSLRKKCQAFLARVLIREPKEKNIKDIPIVRDHVEVFPEDLPGLPPARQVEFRIDLMPGAAPVAKSPYRLAPPEMQELSKQLQELLDKGFIRPSFSPWGAPVLFVKKKDGSFRLCIDYRELNKLTIKNRYPLPRIDDLFDQLQGATYFSKIDLRSGYHQLRIQDEDIPKTAFRTRYGHYEFLVMPFGLTNAPAVFMDIMNRVCKPYLDKFVIVFIDDILIYSQSEEQHKGHLKLILELLAKEKLYAKFSKCEFWLREVHFLGHVINEQGIQVDPSKIEAVKQWKAPETPTEIRQFLGLAGYYRRFIKNFSKIAKPLTNLTQKDIKYIWGPEQEEAFQTLKRMLCNAPILSLPNGTENFMVYCDASHQGLGCVLMQNEKVIAYASRQLKENEKGHTTHDLELGAVVFALKIWRHYLYSTKCTIFTDHKSLQHIFDQKELNMRQRRWIELLNDYDCEIKYHPGKANVVADALSGKERVKPLRVRALGMTVQTAMKHRILQAQREAVERNTLKEELQCGAEREFETKPDEVLYFQGKIWIPNSDELRELIMHEAHKSRYSVHPGADKMYHDLRQCYWWPGMKKDTATYDRKCLTCSRVKAEHQRPSGLLQQPEIPQWKWEQITMDFITKLPRTSHGHDSIWVIVDRLTKSAHFLPIREDFKMDKLAKIYVSEIVSKHGVPISIISDRDSRFTSRFWRSLQKSLGTQLNLSTAYHPQTDGQSERTIQTLEDMLRTCIIDFGGSWDTHLPLIEFSYNNSYHTSIKCAPFEALYGRKCRSSICWTEVGDSQITGPEIIQETTDKIAQIKEKMRASRDRQESYANRRRKPLEFQIGDMVLLKVSPWKGVVRFVKKGKLAPRYVGPFEVVERIGPVAYRLRLPQELNGVHDVFHVSNLKKCLTDDPVIIPLDEVRIDDKLHFIEEPVEILDREVKKLKRSRIPFVKVRWNSRRGPEFTWEREDHMKRKYPQLFTTKTATTSTN</sequence>
<keyword evidence="6" id="KW-0479">Metal-binding</keyword>
<dbReference type="FunFam" id="3.10.10.10:FF:000007">
    <property type="entry name" value="Retrovirus-related Pol polyprotein from transposon 17.6-like Protein"/>
    <property type="match status" value="1"/>
</dbReference>
<dbReference type="InterPro" id="IPR001584">
    <property type="entry name" value="Integrase_cat-core"/>
</dbReference>
<keyword evidence="2" id="KW-0645">Protease</keyword>
<dbReference type="Gene3D" id="4.10.60.10">
    <property type="entry name" value="Zinc finger, CCHC-type"/>
    <property type="match status" value="1"/>
</dbReference>
<dbReference type="Pfam" id="PF00078">
    <property type="entry name" value="RVT_1"/>
    <property type="match status" value="1"/>
</dbReference>
<dbReference type="GO" id="GO:0006508">
    <property type="term" value="P:proteolysis"/>
    <property type="evidence" value="ECO:0007669"/>
    <property type="project" value="UniProtKB-KW"/>
</dbReference>
<dbReference type="CDD" id="cd09274">
    <property type="entry name" value="RNase_HI_RT_Ty3"/>
    <property type="match status" value="1"/>
</dbReference>
<accession>A0AAD8JXA3</accession>
<dbReference type="InterPro" id="IPR041588">
    <property type="entry name" value="Integrase_H2C2"/>
</dbReference>
<keyword evidence="15" id="KW-0233">DNA recombination</keyword>
<evidence type="ECO:0000256" key="12">
    <source>
        <dbReference type="ARBA" id="ARBA00022918"/>
    </source>
</evidence>
<dbReference type="CDD" id="cd01647">
    <property type="entry name" value="RT_LTR"/>
    <property type="match status" value="1"/>
</dbReference>
<name>A0AAD8JXA3_TARER</name>
<keyword evidence="3" id="KW-0808">Transferase</keyword>
<dbReference type="Pfam" id="PF03732">
    <property type="entry name" value="Retrotrans_gag"/>
    <property type="match status" value="1"/>
</dbReference>
<dbReference type="PANTHER" id="PTHR37984:SF5">
    <property type="entry name" value="PROTEIN NYNRIN-LIKE"/>
    <property type="match status" value="1"/>
</dbReference>
<feature type="domain" description="Integrase catalytic" evidence="20">
    <location>
        <begin position="1136"/>
        <end position="1299"/>
    </location>
</feature>
<keyword evidence="4" id="KW-0548">Nucleotidyltransferase</keyword>
<evidence type="ECO:0000256" key="13">
    <source>
        <dbReference type="ARBA" id="ARBA00022932"/>
    </source>
</evidence>
<evidence type="ECO:0000259" key="20">
    <source>
        <dbReference type="PROSITE" id="PS50994"/>
    </source>
</evidence>
<feature type="region of interest" description="Disordered" evidence="17">
    <location>
        <begin position="357"/>
        <end position="378"/>
    </location>
</feature>
<dbReference type="InterPro" id="IPR043502">
    <property type="entry name" value="DNA/RNA_pol_sf"/>
</dbReference>
<dbReference type="EMBL" id="JAUHHV010000010">
    <property type="protein sequence ID" value="KAK1411628.1"/>
    <property type="molecule type" value="Genomic_DNA"/>
</dbReference>
<reference evidence="21" key="1">
    <citation type="journal article" date="2023" name="bioRxiv">
        <title>Improved chromosome-level genome assembly for marigold (Tagetes erecta).</title>
        <authorList>
            <person name="Jiang F."/>
            <person name="Yuan L."/>
            <person name="Wang S."/>
            <person name="Wang H."/>
            <person name="Xu D."/>
            <person name="Wang A."/>
            <person name="Fan W."/>
        </authorList>
    </citation>
    <scope>NUCLEOTIDE SEQUENCE</scope>
    <source>
        <strain evidence="21">WSJ</strain>
        <tissue evidence="21">Leaf</tissue>
    </source>
</reference>
<dbReference type="GO" id="GO:0006310">
    <property type="term" value="P:DNA recombination"/>
    <property type="evidence" value="ECO:0007669"/>
    <property type="project" value="UniProtKB-KW"/>
</dbReference>
<dbReference type="InterPro" id="IPR001878">
    <property type="entry name" value="Znf_CCHC"/>
</dbReference>
<organism evidence="21 22">
    <name type="scientific">Tagetes erecta</name>
    <name type="common">African marigold</name>
    <dbReference type="NCBI Taxonomy" id="13708"/>
    <lineage>
        <taxon>Eukaryota</taxon>
        <taxon>Viridiplantae</taxon>
        <taxon>Streptophyta</taxon>
        <taxon>Embryophyta</taxon>
        <taxon>Tracheophyta</taxon>
        <taxon>Spermatophyta</taxon>
        <taxon>Magnoliopsida</taxon>
        <taxon>eudicotyledons</taxon>
        <taxon>Gunneridae</taxon>
        <taxon>Pentapetalae</taxon>
        <taxon>asterids</taxon>
        <taxon>campanulids</taxon>
        <taxon>Asterales</taxon>
        <taxon>Asteraceae</taxon>
        <taxon>Asteroideae</taxon>
        <taxon>Heliantheae alliance</taxon>
        <taxon>Tageteae</taxon>
        <taxon>Tagetes</taxon>
    </lineage>
</organism>
<dbReference type="InterPro" id="IPR043128">
    <property type="entry name" value="Rev_trsase/Diguanyl_cyclase"/>
</dbReference>
<protein>
    <recommendedName>
        <fullName evidence="1">RNA-directed DNA polymerase</fullName>
        <ecNumber evidence="1">2.7.7.49</ecNumber>
    </recommendedName>
</protein>
<dbReference type="SMART" id="SM00343">
    <property type="entry name" value="ZnF_C2HC"/>
    <property type="match status" value="2"/>
</dbReference>
<dbReference type="InterPro" id="IPR056924">
    <property type="entry name" value="SH3_Tf2-1"/>
</dbReference>
<dbReference type="FunFam" id="3.30.420.10:FF:000032">
    <property type="entry name" value="Retrovirus-related Pol polyprotein from transposon 297-like Protein"/>
    <property type="match status" value="1"/>
</dbReference>
<dbReference type="GO" id="GO:0004519">
    <property type="term" value="F:endonuclease activity"/>
    <property type="evidence" value="ECO:0007669"/>
    <property type="project" value="UniProtKB-KW"/>
</dbReference>
<evidence type="ECO:0000256" key="5">
    <source>
        <dbReference type="ARBA" id="ARBA00022722"/>
    </source>
</evidence>
<evidence type="ECO:0000259" key="19">
    <source>
        <dbReference type="PROSITE" id="PS50878"/>
    </source>
</evidence>
<dbReference type="Gene3D" id="3.30.70.270">
    <property type="match status" value="2"/>
</dbReference>
<evidence type="ECO:0000256" key="1">
    <source>
        <dbReference type="ARBA" id="ARBA00012493"/>
    </source>
</evidence>
<dbReference type="PANTHER" id="PTHR37984">
    <property type="entry name" value="PROTEIN CBG26694"/>
    <property type="match status" value="1"/>
</dbReference>
<dbReference type="SUPFAM" id="SSF50630">
    <property type="entry name" value="Acid proteases"/>
    <property type="match status" value="1"/>
</dbReference>
<dbReference type="GO" id="GO:0008270">
    <property type="term" value="F:zinc ion binding"/>
    <property type="evidence" value="ECO:0007669"/>
    <property type="project" value="UniProtKB-KW"/>
</dbReference>
<feature type="domain" description="CCHC-type" evidence="18">
    <location>
        <begin position="340"/>
        <end position="355"/>
    </location>
</feature>
<dbReference type="InterPro" id="IPR041373">
    <property type="entry name" value="RT_RNaseH"/>
</dbReference>
<dbReference type="SUPFAM" id="SSF56672">
    <property type="entry name" value="DNA/RNA polymerases"/>
    <property type="match status" value="1"/>
</dbReference>
<keyword evidence="8" id="KW-0255">Endonuclease</keyword>
<gene>
    <name evidence="21" type="ORF">QVD17_38184</name>
</gene>
<keyword evidence="22" id="KW-1185">Reference proteome</keyword>
<proteinExistence type="predicted"/>
<dbReference type="EC" id="2.7.7.49" evidence="1"/>
<dbReference type="InterPro" id="IPR012337">
    <property type="entry name" value="RNaseH-like_sf"/>
</dbReference>
<keyword evidence="5" id="KW-0540">Nuclease</keyword>
<dbReference type="Pfam" id="PF24626">
    <property type="entry name" value="SH3_Tf2-1"/>
    <property type="match status" value="1"/>
</dbReference>
<keyword evidence="10" id="KW-0460">Magnesium</keyword>
<keyword evidence="13" id="KW-0239">DNA-directed DNA polymerase</keyword>
<dbReference type="PROSITE" id="PS50878">
    <property type="entry name" value="RT_POL"/>
    <property type="match status" value="1"/>
</dbReference>
<evidence type="ECO:0000256" key="7">
    <source>
        <dbReference type="ARBA" id="ARBA00022750"/>
    </source>
</evidence>
<dbReference type="Gene3D" id="1.10.340.70">
    <property type="match status" value="1"/>
</dbReference>
<feature type="domain" description="Reverse transcriptase" evidence="19">
    <location>
        <begin position="614"/>
        <end position="793"/>
    </location>
</feature>
<dbReference type="InterPro" id="IPR036397">
    <property type="entry name" value="RNaseH_sf"/>
</dbReference>
<evidence type="ECO:0000256" key="9">
    <source>
        <dbReference type="ARBA" id="ARBA00022801"/>
    </source>
</evidence>
<evidence type="ECO:0000313" key="22">
    <source>
        <dbReference type="Proteomes" id="UP001229421"/>
    </source>
</evidence>
<evidence type="ECO:0000256" key="16">
    <source>
        <dbReference type="PROSITE-ProRule" id="PRU00047"/>
    </source>
</evidence>
<dbReference type="SUPFAM" id="SSF53098">
    <property type="entry name" value="Ribonuclease H-like"/>
    <property type="match status" value="1"/>
</dbReference>
<dbReference type="Pfam" id="PF08284">
    <property type="entry name" value="RVP_2"/>
    <property type="match status" value="1"/>
</dbReference>
<dbReference type="Gene3D" id="2.40.70.10">
    <property type="entry name" value="Acid Proteases"/>
    <property type="match status" value="1"/>
</dbReference>
<dbReference type="Proteomes" id="UP001229421">
    <property type="component" value="Unassembled WGS sequence"/>
</dbReference>
<dbReference type="InterPro" id="IPR000477">
    <property type="entry name" value="RT_dom"/>
</dbReference>
<dbReference type="GO" id="GO:0015074">
    <property type="term" value="P:DNA integration"/>
    <property type="evidence" value="ECO:0007669"/>
    <property type="project" value="UniProtKB-KW"/>
</dbReference>
<dbReference type="InterPro" id="IPR005162">
    <property type="entry name" value="Retrotrans_gag_dom"/>
</dbReference>